<accession>A0ABT1HAP0</accession>
<organism evidence="1 2">
    <name type="scientific">Williamsia maris</name>
    <dbReference type="NCBI Taxonomy" id="72806"/>
    <lineage>
        <taxon>Bacteria</taxon>
        <taxon>Bacillati</taxon>
        <taxon>Actinomycetota</taxon>
        <taxon>Actinomycetes</taxon>
        <taxon>Mycobacteriales</taxon>
        <taxon>Nocardiaceae</taxon>
        <taxon>Williamsia</taxon>
    </lineage>
</organism>
<sequence>MGRTLQGAPGLIEPIVTDLTTDVDKLGNDASWSGDAAGTFRKLWSSDALRAGGIGVVAGQAGDTIAGLGDQLAALDAALYNAAHEAASRGAQIGADGRPLPLVITGDATTPAAVAAMQAQGDYQAAFDETMQLAQGFRLDAASDLAALMEPIADDESGESGEGLDLEKATTIGDYLKAFYVVPNDRNASVSKKLPDQIKNSRNEFRDLRKQLKTEKAAYADKGLSIPKDNLARLDHLSASRELKEMSGKLADAQVGKGEFPMSQILNTKIGDIEKAVPGATKALPKSLNFLKEIPVIDVAASGLVAEIQAVEDHQKGWSETTAHANDYAAAAGGLAAGAATVAGVAALPFEVPAAGVALVGGAVVVGIGGLGYNAFHEHWSEDVHDHGVVAGILHGTGNTFANTGSDIGDMGVSVGHAAKSVWKSVFG</sequence>
<keyword evidence="2" id="KW-1185">Reference proteome</keyword>
<proteinExistence type="predicted"/>
<evidence type="ECO:0008006" key="3">
    <source>
        <dbReference type="Google" id="ProtNLM"/>
    </source>
</evidence>
<name>A0ABT1HAP0_9NOCA</name>
<protein>
    <recommendedName>
        <fullName evidence="3">Type VII secretion system (Wss) protein ESAT-6</fullName>
    </recommendedName>
</protein>
<dbReference type="Proteomes" id="UP001206895">
    <property type="component" value="Unassembled WGS sequence"/>
</dbReference>
<dbReference type="EMBL" id="JAMTCJ010000001">
    <property type="protein sequence ID" value="MCP2174761.1"/>
    <property type="molecule type" value="Genomic_DNA"/>
</dbReference>
<evidence type="ECO:0000313" key="2">
    <source>
        <dbReference type="Proteomes" id="UP001206895"/>
    </source>
</evidence>
<comment type="caution">
    <text evidence="1">The sequence shown here is derived from an EMBL/GenBank/DDBJ whole genome shotgun (WGS) entry which is preliminary data.</text>
</comment>
<gene>
    <name evidence="1" type="ORF">LX13_000568</name>
</gene>
<evidence type="ECO:0000313" key="1">
    <source>
        <dbReference type="EMBL" id="MCP2174761.1"/>
    </source>
</evidence>
<reference evidence="1 2" key="1">
    <citation type="submission" date="2022-06" db="EMBL/GenBank/DDBJ databases">
        <title>Genomic Encyclopedia of Archaeal and Bacterial Type Strains, Phase II (KMG-II): from individual species to whole genera.</title>
        <authorList>
            <person name="Goeker M."/>
        </authorList>
    </citation>
    <scope>NUCLEOTIDE SEQUENCE [LARGE SCALE GENOMIC DNA]</scope>
    <source>
        <strain evidence="1 2">DSM 44693</strain>
    </source>
</reference>